<evidence type="ECO:0000256" key="1">
    <source>
        <dbReference type="SAM" id="MobiDB-lite"/>
    </source>
</evidence>
<dbReference type="EMBL" id="JARAWP010000025">
    <property type="protein sequence ID" value="MDX3023059.1"/>
    <property type="molecule type" value="Genomic_DNA"/>
</dbReference>
<organism evidence="2 5">
    <name type="scientific">Streptomyces acidiscabies</name>
    <dbReference type="NCBI Taxonomy" id="42234"/>
    <lineage>
        <taxon>Bacteria</taxon>
        <taxon>Bacillati</taxon>
        <taxon>Actinomycetota</taxon>
        <taxon>Actinomycetes</taxon>
        <taxon>Kitasatosporales</taxon>
        <taxon>Streptomycetaceae</taxon>
        <taxon>Streptomyces</taxon>
    </lineage>
</organism>
<name>A0AAP6BEU2_9ACTN</name>
<accession>A0AAP6BEU2</accession>
<sequence>MNLLAFGWDPDQQLTVWSPASAGAGASSECTQTAAPLSRRSRTAGMSRLADHPS</sequence>
<dbReference type="RefSeq" id="WP_158002848.1">
    <property type="nucleotide sequence ID" value="NZ_CP122369.1"/>
</dbReference>
<evidence type="ECO:0000313" key="3">
    <source>
        <dbReference type="EMBL" id="MDX3023059.1"/>
    </source>
</evidence>
<dbReference type="Proteomes" id="UP001282288">
    <property type="component" value="Unassembled WGS sequence"/>
</dbReference>
<comment type="caution">
    <text evidence="2">The sequence shown here is derived from an EMBL/GenBank/DDBJ whole genome shotgun (WGS) entry which is preliminary data.</text>
</comment>
<gene>
    <name evidence="2" type="ORF">PV399_26915</name>
    <name evidence="3" type="ORF">PV666_35045</name>
</gene>
<dbReference type="EMBL" id="JARAWC010000021">
    <property type="protein sequence ID" value="MDX2963325.1"/>
    <property type="molecule type" value="Genomic_DNA"/>
</dbReference>
<proteinExistence type="predicted"/>
<dbReference type="AlphaFoldDB" id="A0AAP6BEU2"/>
<evidence type="ECO:0000313" key="4">
    <source>
        <dbReference type="Proteomes" id="UP001272987"/>
    </source>
</evidence>
<dbReference type="GeneID" id="69809045"/>
<evidence type="ECO:0000313" key="2">
    <source>
        <dbReference type="EMBL" id="MDX2963325.1"/>
    </source>
</evidence>
<feature type="region of interest" description="Disordered" evidence="1">
    <location>
        <begin position="20"/>
        <end position="54"/>
    </location>
</feature>
<evidence type="ECO:0000313" key="5">
    <source>
        <dbReference type="Proteomes" id="UP001282288"/>
    </source>
</evidence>
<dbReference type="Proteomes" id="UP001272987">
    <property type="component" value="Unassembled WGS sequence"/>
</dbReference>
<protein>
    <submittedName>
        <fullName evidence="2">Uncharacterized protein</fullName>
    </submittedName>
</protein>
<keyword evidence="4" id="KW-1185">Reference proteome</keyword>
<reference evidence="2 4" key="1">
    <citation type="journal article" date="2023" name="Microb. Genom.">
        <title>Mesoterricola silvestris gen. nov., sp. nov., Mesoterricola sediminis sp. nov., Geothrix oryzae sp. nov., Geothrix edaphica sp. nov., Geothrix rubra sp. nov., and Geothrix limicola sp. nov., six novel members of Acidobacteriota isolated from soils.</title>
        <authorList>
            <person name="Weisberg A.J."/>
            <person name="Pearce E."/>
            <person name="Kramer C.G."/>
            <person name="Chang J.H."/>
            <person name="Clarke C.R."/>
        </authorList>
    </citation>
    <scope>NUCLEOTIDE SEQUENCE</scope>
    <source>
        <strain evidence="3 4">NB05-1H</strain>
        <strain evidence="2">NRRL_B-16521</strain>
    </source>
</reference>